<organism evidence="1 2">
    <name type="scientific">Hypoxylon rubiginosum</name>
    <dbReference type="NCBI Taxonomy" id="110542"/>
    <lineage>
        <taxon>Eukaryota</taxon>
        <taxon>Fungi</taxon>
        <taxon>Dikarya</taxon>
        <taxon>Ascomycota</taxon>
        <taxon>Pezizomycotina</taxon>
        <taxon>Sordariomycetes</taxon>
        <taxon>Xylariomycetidae</taxon>
        <taxon>Xylariales</taxon>
        <taxon>Hypoxylaceae</taxon>
        <taxon>Hypoxylon</taxon>
    </lineage>
</organism>
<proteinExistence type="predicted"/>
<dbReference type="EMBL" id="MU394291">
    <property type="protein sequence ID" value="KAI6090332.1"/>
    <property type="molecule type" value="Genomic_DNA"/>
</dbReference>
<evidence type="ECO:0000313" key="2">
    <source>
        <dbReference type="Proteomes" id="UP001497680"/>
    </source>
</evidence>
<gene>
    <name evidence="1" type="ORF">F4821DRAFT_229090</name>
</gene>
<protein>
    <submittedName>
        <fullName evidence="1">Uncharacterized protein</fullName>
    </submittedName>
</protein>
<accession>A0ACC0DC51</accession>
<sequence>MKHSLGNSDFENFFLTDTYTLHATDNHNNDYTLDLNICFANYLGTLDHVTNLKGGFGGSCPSCAMNGTILSCECSMGEGLGTKHNEFQLDDWKTIQVAPGGILSCSDMPGVEKRLDNKSARLFVA</sequence>
<comment type="caution">
    <text evidence="1">The sequence shown here is derived from an EMBL/GenBank/DDBJ whole genome shotgun (WGS) entry which is preliminary data.</text>
</comment>
<dbReference type="Proteomes" id="UP001497680">
    <property type="component" value="Unassembled WGS sequence"/>
</dbReference>
<keyword evidence="2" id="KW-1185">Reference proteome</keyword>
<reference evidence="1 2" key="1">
    <citation type="journal article" date="2022" name="New Phytol.">
        <title>Ecological generalism drives hyperdiversity of secondary metabolite gene clusters in xylarialean endophytes.</title>
        <authorList>
            <person name="Franco M.E.E."/>
            <person name="Wisecaver J.H."/>
            <person name="Arnold A.E."/>
            <person name="Ju Y.M."/>
            <person name="Slot J.C."/>
            <person name="Ahrendt S."/>
            <person name="Moore L.P."/>
            <person name="Eastman K.E."/>
            <person name="Scott K."/>
            <person name="Konkel Z."/>
            <person name="Mondo S.J."/>
            <person name="Kuo A."/>
            <person name="Hayes R.D."/>
            <person name="Haridas S."/>
            <person name="Andreopoulos B."/>
            <person name="Riley R."/>
            <person name="LaButti K."/>
            <person name="Pangilinan J."/>
            <person name="Lipzen A."/>
            <person name="Amirebrahimi M."/>
            <person name="Yan J."/>
            <person name="Adam C."/>
            <person name="Keymanesh K."/>
            <person name="Ng V."/>
            <person name="Louie K."/>
            <person name="Northen T."/>
            <person name="Drula E."/>
            <person name="Henrissat B."/>
            <person name="Hsieh H.M."/>
            <person name="Youens-Clark K."/>
            <person name="Lutzoni F."/>
            <person name="Miadlikowska J."/>
            <person name="Eastwood D.C."/>
            <person name="Hamelin R.C."/>
            <person name="Grigoriev I.V."/>
            <person name="U'Ren J.M."/>
        </authorList>
    </citation>
    <scope>NUCLEOTIDE SEQUENCE [LARGE SCALE GENOMIC DNA]</scope>
    <source>
        <strain evidence="1 2">ER1909</strain>
    </source>
</reference>
<name>A0ACC0DC51_9PEZI</name>
<evidence type="ECO:0000313" key="1">
    <source>
        <dbReference type="EMBL" id="KAI6090332.1"/>
    </source>
</evidence>